<evidence type="ECO:0000256" key="1">
    <source>
        <dbReference type="SAM" id="MobiDB-lite"/>
    </source>
</evidence>
<organism evidence="4 5">
    <name type="scientific">Dimorphilus gyrociliatus</name>
    <dbReference type="NCBI Taxonomy" id="2664684"/>
    <lineage>
        <taxon>Eukaryota</taxon>
        <taxon>Metazoa</taxon>
        <taxon>Spiralia</taxon>
        <taxon>Lophotrochozoa</taxon>
        <taxon>Annelida</taxon>
        <taxon>Polychaeta</taxon>
        <taxon>Polychaeta incertae sedis</taxon>
        <taxon>Dinophilidae</taxon>
        <taxon>Dimorphilus</taxon>
    </lineage>
</organism>
<feature type="compositionally biased region" description="Polar residues" evidence="1">
    <location>
        <begin position="883"/>
        <end position="894"/>
    </location>
</feature>
<feature type="region of interest" description="Disordered" evidence="1">
    <location>
        <begin position="873"/>
        <end position="895"/>
    </location>
</feature>
<sequence>MKISEYFGAALLFITVATQCESLSNIHITGTAIRISQSSNDYSVMEDGFLVVHCDVQLKNVPFVFISIGQDSTYICYLNRENFKFNKSEGIGDRCHEKLFVKVDEKKLSDDIFRLSFSFGITWSKLFSGSLQRFYTCRCELSSTIESWRQASLHMFDWLEPPIIKYCELNDYYNVNCEWKWDNQVYSSHFGSTILRQVNISITYKSTNSTFHQLCRRRATNKTHCIGTIETPYNKETNKFEIQLSPQLQIKFLMEFPQWLNLQSLSKENINVSMNKDNSTIIFSHPWKREYIYQLGKDNLTPGKPRISACEHLKNIDISGTSTTIPVQPSKNFLKVKHHYDVELNLYCKLSSNEVAVLDKKTVYVITGNEDSCGFCKFENLAPATNYSVFMSLIGTDNGKEYGKSSENTVYTFTTNTTEPEALPETFYYIQNGIKPSVVIIWNPLSKRQRGGKTTAYKITLKEDTAKILSDIMFAEEPFFYQFNSKLISETRPYAIRVESTWKKDNTFDFSSLKERPDQIALPVNWSKKQPKNLLVTAYIDRHPLRLVVLWSEWALNAAEYILLLCRNQDSFLNGCKTNLEIFKISRGENVYEHSIDSRSLNDFQKNFSIAIALKLEENFMSGLIFSPCVFKNKVRLHGTRGEDNIERITTIVKGEMFQAIVKLRKSPCDLDVFFMYIIVYFCISKDNVCIGDVHFEKKWLGKSISIQYDLNISAKNNILLWANVGSHVDESTNTTAEESLGQISEEIRSNVAILVVGVASSIALTIAFSLFFWKLRAVLKKCVHFPISRNLREVRLHSVSSNHPDVRMNNELPNGGVELLLGSTETGNESEKNTDETNLTYPQYIAVHHLEDSNGYISNEVSFFNDIKRPPSHNGNLPRDNLNVSGPGPNNSEKSGEIFIGEGLLSGSVPANLFQLNADDSVECMSSQPVVVSGYVDPSYFSRGN</sequence>
<protein>
    <submittedName>
        <fullName evidence="4">DgyrCDS13360</fullName>
    </submittedName>
</protein>
<feature type="chain" id="PRO_5029480806" evidence="3">
    <location>
        <begin position="21"/>
        <end position="946"/>
    </location>
</feature>
<keyword evidence="2" id="KW-0812">Transmembrane</keyword>
<keyword evidence="3" id="KW-0732">Signal</keyword>
<feature type="signal peptide" evidence="3">
    <location>
        <begin position="1"/>
        <end position="20"/>
    </location>
</feature>
<proteinExistence type="predicted"/>
<name>A0A7I8WAF4_9ANNE</name>
<feature type="transmembrane region" description="Helical" evidence="2">
    <location>
        <begin position="752"/>
        <end position="774"/>
    </location>
</feature>
<accession>A0A7I8WAF4</accession>
<dbReference type="EMBL" id="CAJFCJ010000025">
    <property type="protein sequence ID" value="CAD5125117.1"/>
    <property type="molecule type" value="Genomic_DNA"/>
</dbReference>
<keyword evidence="2" id="KW-0472">Membrane</keyword>
<evidence type="ECO:0000313" key="5">
    <source>
        <dbReference type="Proteomes" id="UP000549394"/>
    </source>
</evidence>
<reference evidence="4 5" key="1">
    <citation type="submission" date="2020-08" db="EMBL/GenBank/DDBJ databases">
        <authorList>
            <person name="Hejnol A."/>
        </authorList>
    </citation>
    <scope>NUCLEOTIDE SEQUENCE [LARGE SCALE GENOMIC DNA]</scope>
</reference>
<keyword evidence="2" id="KW-1133">Transmembrane helix</keyword>
<evidence type="ECO:0000256" key="3">
    <source>
        <dbReference type="SAM" id="SignalP"/>
    </source>
</evidence>
<evidence type="ECO:0000256" key="2">
    <source>
        <dbReference type="SAM" id="Phobius"/>
    </source>
</evidence>
<dbReference type="Proteomes" id="UP000549394">
    <property type="component" value="Unassembled WGS sequence"/>
</dbReference>
<gene>
    <name evidence="4" type="ORF">DGYR_LOCUS12554</name>
</gene>
<comment type="caution">
    <text evidence="4">The sequence shown here is derived from an EMBL/GenBank/DDBJ whole genome shotgun (WGS) entry which is preliminary data.</text>
</comment>
<evidence type="ECO:0000313" key="4">
    <source>
        <dbReference type="EMBL" id="CAD5125117.1"/>
    </source>
</evidence>
<keyword evidence="5" id="KW-1185">Reference proteome</keyword>
<dbReference type="AlphaFoldDB" id="A0A7I8WAF4"/>